<dbReference type="InterPro" id="IPR013320">
    <property type="entry name" value="ConA-like_dom_sf"/>
</dbReference>
<protein>
    <recommendedName>
        <fullName evidence="4">EGF-like domain-containing protein</fullName>
    </recommendedName>
</protein>
<dbReference type="InterPro" id="IPR000742">
    <property type="entry name" value="EGF"/>
</dbReference>
<dbReference type="Gene3D" id="2.170.300.10">
    <property type="entry name" value="Tie2 ligand-binding domain superfamily"/>
    <property type="match status" value="1"/>
</dbReference>
<feature type="region of interest" description="Disordered" evidence="2">
    <location>
        <begin position="468"/>
        <end position="494"/>
    </location>
</feature>
<sequence length="1003" mass="111663">RCERKCIFGKKLASETCVCYHGYWGLECSNTCPGGAANPCNNNGMCNVITGECECNVNYNGTQDCGKSQPLCNKFPGSHFPLWIGDRCDIKCVFGAADPDDRNLCICMEGYWGSDCSQICPGGLLNICGGHGWCDSSTGHCQCQVNWRGNENCSSCSPGWNGTDCQFAVELVTGITSQTVLFYLQSGRFPYWIGSRCNTRCVFGYPRPDINSTDGVSCKCEQNYWGVDCANLCPGGLRETCNGHGVCSVTNGTCECEPHWKGNISAEYNAPIDENNSVSPIPCSRCTPGWTGADCAIAEDSSILDNSSIPRIAINFGDPHFTSVTGVNFHFEAPGAYHLFNSSIVDAQVLIVPCNNRVSCRRISEVSLRTSKTELSVRYNDFETVVSSLFDKTSNTPQELSKSDEWVEDADIRYRWLTDNILEVRIQDEIQFNILSYYGTIGTAIEVLKQRDQTDGICGEKESSWIRQQGNQSLTSENQIADTSNNDTTDQQGLTQATIQKRLITRFRIMEKDNSLTTKYASRSYSGAGYMLEFSSGNTAVMYASNTSLPVLDEFTVEIWVCLTNAGESVARFCSSDQRNNTEPVTGSHAVFSVVTAIGDFAIVCNDGLQVKWDKEKFITDINLYEGVWTHLAVTWRTIDGRMQAFVYSNGKHRQSTTYGIKNGKQFSFNGLFILGRYMRGYMVDSEYDMLGALDELKVWQYAKTMEQIRASMSVKFEDYREGLVLNVPFDEGMGQTTVGYLYSPISVEVALSLFEAQVVNVTNIHLFIHSGDYPGWAPSGVHLSPLANYSLAFLNKTLEGKALEKCYESFYEGKLQEHCSPKLVSQALFYYESCLADIADSGSLAHSKLSVSLFGFYCQKVLGIKECLLHGTYDAFLRCPGDDDKQTKFTPLEIIVTTVSSLLFLLFLLIILILVCRRRKRRKSEVEQIYLHEAGGERSHKYVAEDEGDHPQAYSMRQMLDEYDFEPDMDDSPHDTPSVMRKPLVRNPAGGVLPEGEEESAV</sequence>
<dbReference type="EMBL" id="CALNXJ010000005">
    <property type="protein sequence ID" value="CAH3039802.1"/>
    <property type="molecule type" value="Genomic_DNA"/>
</dbReference>
<dbReference type="PANTHER" id="PTHR24035:SF109">
    <property type="entry name" value="PROTEIN DRAPER"/>
    <property type="match status" value="1"/>
</dbReference>
<reference evidence="5 6" key="1">
    <citation type="submission" date="2022-05" db="EMBL/GenBank/DDBJ databases">
        <authorList>
            <consortium name="Genoscope - CEA"/>
            <person name="William W."/>
        </authorList>
    </citation>
    <scope>NUCLEOTIDE SEQUENCE [LARGE SCALE GENOMIC DNA]</scope>
</reference>
<feature type="non-terminal residue" evidence="5">
    <location>
        <position position="1"/>
    </location>
</feature>
<evidence type="ECO:0000313" key="6">
    <source>
        <dbReference type="Proteomes" id="UP001159428"/>
    </source>
</evidence>
<evidence type="ECO:0000256" key="2">
    <source>
        <dbReference type="SAM" id="MobiDB-lite"/>
    </source>
</evidence>
<dbReference type="SUPFAM" id="SSF49899">
    <property type="entry name" value="Concanavalin A-like lectins/glucanases"/>
    <property type="match status" value="1"/>
</dbReference>
<keyword evidence="6" id="KW-1185">Reference proteome</keyword>
<dbReference type="AlphaFoldDB" id="A0AAU9VWB3"/>
<dbReference type="Pfam" id="PF23106">
    <property type="entry name" value="EGF_Teneurin"/>
    <property type="match status" value="1"/>
</dbReference>
<gene>
    <name evidence="5" type="ORF">PMEA_00026402</name>
</gene>
<dbReference type="Gene3D" id="2.60.120.200">
    <property type="match status" value="1"/>
</dbReference>
<evidence type="ECO:0000256" key="3">
    <source>
        <dbReference type="SAM" id="Phobius"/>
    </source>
</evidence>
<accession>A0AAU9VWB3</accession>
<dbReference type="Proteomes" id="UP001159428">
    <property type="component" value="Unassembled WGS sequence"/>
</dbReference>
<feature type="transmembrane region" description="Helical" evidence="3">
    <location>
        <begin position="895"/>
        <end position="916"/>
    </location>
</feature>
<name>A0AAU9VWB3_9CNID</name>
<evidence type="ECO:0000259" key="4">
    <source>
        <dbReference type="PROSITE" id="PS00022"/>
    </source>
</evidence>
<evidence type="ECO:0000313" key="5">
    <source>
        <dbReference type="EMBL" id="CAH3039802.1"/>
    </source>
</evidence>
<feature type="domain" description="EGF-like" evidence="4">
    <location>
        <begin position="105"/>
        <end position="116"/>
    </location>
</feature>
<proteinExistence type="predicted"/>
<dbReference type="InterPro" id="IPR052108">
    <property type="entry name" value="MEGF/SIB"/>
</dbReference>
<keyword evidence="1" id="KW-1015">Disulfide bond</keyword>
<feature type="region of interest" description="Disordered" evidence="2">
    <location>
        <begin position="965"/>
        <end position="1003"/>
    </location>
</feature>
<organism evidence="5 6">
    <name type="scientific">Pocillopora meandrina</name>
    <dbReference type="NCBI Taxonomy" id="46732"/>
    <lineage>
        <taxon>Eukaryota</taxon>
        <taxon>Metazoa</taxon>
        <taxon>Cnidaria</taxon>
        <taxon>Anthozoa</taxon>
        <taxon>Hexacorallia</taxon>
        <taxon>Scleractinia</taxon>
        <taxon>Astrocoeniina</taxon>
        <taxon>Pocilloporidae</taxon>
        <taxon>Pocillopora</taxon>
    </lineage>
</organism>
<comment type="caution">
    <text evidence="5">The sequence shown here is derived from an EMBL/GenBank/DDBJ whole genome shotgun (WGS) entry which is preliminary data.</text>
</comment>
<dbReference type="PANTHER" id="PTHR24035">
    <property type="entry name" value="MULTIPLE EPIDERMAL GROWTH FACTOR-LIKE DOMAINS PROTEIN"/>
    <property type="match status" value="1"/>
</dbReference>
<evidence type="ECO:0000256" key="1">
    <source>
        <dbReference type="ARBA" id="ARBA00023157"/>
    </source>
</evidence>
<keyword evidence="3" id="KW-0812">Transmembrane</keyword>
<keyword evidence="3" id="KW-1133">Transmembrane helix</keyword>
<dbReference type="PROSITE" id="PS00022">
    <property type="entry name" value="EGF_1"/>
    <property type="match status" value="1"/>
</dbReference>
<dbReference type="Pfam" id="PF13385">
    <property type="entry name" value="Laminin_G_3"/>
    <property type="match status" value="1"/>
</dbReference>
<keyword evidence="3" id="KW-0472">Membrane</keyword>